<dbReference type="InterPro" id="IPR000742">
    <property type="entry name" value="EGF"/>
</dbReference>
<dbReference type="FunFam" id="2.10.25.10:FF:000038">
    <property type="entry name" value="Fibrillin 2"/>
    <property type="match status" value="2"/>
</dbReference>
<accession>A0A1S3JZB6</accession>
<dbReference type="PROSITE" id="PS50184">
    <property type="entry name" value="VWFC_2"/>
    <property type="match status" value="2"/>
</dbReference>
<dbReference type="InParanoid" id="A0A1S3JZB6"/>
<dbReference type="GO" id="GO:0008201">
    <property type="term" value="F:heparin binding"/>
    <property type="evidence" value="ECO:0007669"/>
    <property type="project" value="TreeGrafter"/>
</dbReference>
<feature type="domain" description="EGF-like" evidence="8">
    <location>
        <begin position="523"/>
        <end position="553"/>
    </location>
</feature>
<feature type="domain" description="EGF-like" evidence="8">
    <location>
        <begin position="482"/>
        <end position="522"/>
    </location>
</feature>
<gene>
    <name evidence="11" type="primary">LOC106177259</name>
</gene>
<dbReference type="InterPro" id="IPR000152">
    <property type="entry name" value="EGF-type_Asp/Asn_hydroxyl_site"/>
</dbReference>
<dbReference type="InterPro" id="IPR009030">
    <property type="entry name" value="Growth_fac_rcpt_cys_sf"/>
</dbReference>
<dbReference type="InterPro" id="IPR051586">
    <property type="entry name" value="PKC-binding_NELL"/>
</dbReference>
<dbReference type="InterPro" id="IPR013320">
    <property type="entry name" value="ConA-like_dom_sf"/>
</dbReference>
<dbReference type="InterPro" id="IPR018097">
    <property type="entry name" value="EGF_Ca-bd_CS"/>
</dbReference>
<feature type="disulfide bond" evidence="6">
    <location>
        <begin position="543"/>
        <end position="552"/>
    </location>
</feature>
<feature type="domain" description="VWFC" evidence="9">
    <location>
        <begin position="279"/>
        <end position="333"/>
    </location>
</feature>
<evidence type="ECO:0000256" key="5">
    <source>
        <dbReference type="ARBA" id="ARBA00023180"/>
    </source>
</evidence>
<dbReference type="GeneID" id="106177259"/>
<feature type="disulfide bond" evidence="6">
    <location>
        <begin position="525"/>
        <end position="535"/>
    </location>
</feature>
<dbReference type="PROSITE" id="PS01208">
    <property type="entry name" value="VWFC_1"/>
    <property type="match status" value="1"/>
</dbReference>
<dbReference type="SMART" id="SM00215">
    <property type="entry name" value="VWC_out"/>
    <property type="match status" value="2"/>
</dbReference>
<evidence type="ECO:0000259" key="9">
    <source>
        <dbReference type="PROSITE" id="PS50184"/>
    </source>
</evidence>
<dbReference type="GO" id="GO:0016301">
    <property type="term" value="F:kinase activity"/>
    <property type="evidence" value="ECO:0007669"/>
    <property type="project" value="UniProtKB-KW"/>
</dbReference>
<dbReference type="GO" id="GO:0005615">
    <property type="term" value="C:extracellular space"/>
    <property type="evidence" value="ECO:0007669"/>
    <property type="project" value="TreeGrafter"/>
</dbReference>
<keyword evidence="3" id="KW-0677">Repeat</keyword>
<dbReference type="InterPro" id="IPR049883">
    <property type="entry name" value="NOTCH1_EGF-like"/>
</dbReference>
<dbReference type="Pfam" id="PF00093">
    <property type="entry name" value="VWC"/>
    <property type="match status" value="2"/>
</dbReference>
<feature type="domain" description="EGF-like" evidence="8">
    <location>
        <begin position="555"/>
        <end position="593"/>
    </location>
</feature>
<dbReference type="Gene3D" id="6.20.200.20">
    <property type="match status" value="2"/>
</dbReference>
<reference evidence="11" key="1">
    <citation type="journal article" date="2015" name="Nat. Commun.">
        <title>The Lingula genome provides insights into brachiopod evolution and the origin of phosphate biomineralization.</title>
        <authorList>
            <person name="Luo Y.J."/>
            <person name="Takeuchi T."/>
            <person name="Koyanagi R."/>
            <person name="Yamada L."/>
            <person name="Kanda M."/>
            <person name="Khalturina M."/>
            <person name="Fujie M."/>
            <person name="Yamasaki S.I."/>
            <person name="Endo K."/>
            <person name="Satoh N."/>
        </authorList>
    </citation>
    <scope>NUCLEOTIDE SEQUENCE</scope>
</reference>
<evidence type="ECO:0000256" key="7">
    <source>
        <dbReference type="SAM" id="SignalP"/>
    </source>
</evidence>
<dbReference type="PROSITE" id="PS00010">
    <property type="entry name" value="ASX_HYDROXYL"/>
    <property type="match status" value="3"/>
</dbReference>
<comment type="caution">
    <text evidence="6">Lacks conserved residue(s) required for the propagation of feature annotation.</text>
</comment>
<keyword evidence="5" id="KW-0325">Glycoprotein</keyword>
<feature type="domain" description="EGF-like" evidence="8">
    <location>
        <begin position="395"/>
        <end position="434"/>
    </location>
</feature>
<feature type="domain" description="EGF-like" evidence="8">
    <location>
        <begin position="602"/>
        <end position="641"/>
    </location>
</feature>
<dbReference type="PROSITE" id="PS00022">
    <property type="entry name" value="EGF_1"/>
    <property type="match status" value="1"/>
</dbReference>
<dbReference type="SMART" id="SM00179">
    <property type="entry name" value="EGF_CA"/>
    <property type="match status" value="5"/>
</dbReference>
<dbReference type="STRING" id="7574.A0A1S3JZB6"/>
<dbReference type="PANTHER" id="PTHR24042:SF5">
    <property type="entry name" value="EGF-LIKE CALCIUM-BINDING DOMAIN-CONTAINING PROTEIN"/>
    <property type="match status" value="1"/>
</dbReference>
<reference evidence="11" key="2">
    <citation type="submission" date="2025-08" db="UniProtKB">
        <authorList>
            <consortium name="RefSeq"/>
        </authorList>
    </citation>
    <scope>IDENTIFICATION</scope>
</reference>
<dbReference type="SUPFAM" id="SSF49899">
    <property type="entry name" value="Concanavalin A-like lectins/glucanases"/>
    <property type="match status" value="1"/>
</dbReference>
<dbReference type="InterPro" id="IPR024731">
    <property type="entry name" value="NELL2-like_EGF"/>
</dbReference>
<name>A0A1S3JZB6_LINAN</name>
<dbReference type="SUPFAM" id="SSF57196">
    <property type="entry name" value="EGF/Laminin"/>
    <property type="match status" value="2"/>
</dbReference>
<dbReference type="InterPro" id="IPR001007">
    <property type="entry name" value="VWF_dom"/>
</dbReference>
<keyword evidence="11" id="KW-0808">Transferase</keyword>
<protein>
    <submittedName>
        <fullName evidence="11">Protein kinase C-binding protein NELL1</fullName>
    </submittedName>
</protein>
<dbReference type="PROSITE" id="PS50026">
    <property type="entry name" value="EGF_3"/>
    <property type="match status" value="5"/>
</dbReference>
<dbReference type="PROSITE" id="PS01187">
    <property type="entry name" value="EGF_CA"/>
    <property type="match status" value="2"/>
</dbReference>
<evidence type="ECO:0000256" key="1">
    <source>
        <dbReference type="ARBA" id="ARBA00022536"/>
    </source>
</evidence>
<dbReference type="SUPFAM" id="SSF57603">
    <property type="entry name" value="FnI-like domain"/>
    <property type="match status" value="3"/>
</dbReference>
<dbReference type="SUPFAM" id="SSF57184">
    <property type="entry name" value="Growth factor receptor domain"/>
    <property type="match status" value="1"/>
</dbReference>
<proteinExistence type="predicted"/>
<dbReference type="Gene3D" id="2.60.120.200">
    <property type="match status" value="1"/>
</dbReference>
<evidence type="ECO:0000256" key="3">
    <source>
        <dbReference type="ARBA" id="ARBA00022737"/>
    </source>
</evidence>
<dbReference type="Pfam" id="PF13385">
    <property type="entry name" value="Laminin_G_3"/>
    <property type="match status" value="1"/>
</dbReference>
<dbReference type="OrthoDB" id="6516201at2759"/>
<dbReference type="Gene3D" id="2.10.25.10">
    <property type="entry name" value="Laminin"/>
    <property type="match status" value="6"/>
</dbReference>
<dbReference type="GO" id="GO:0005509">
    <property type="term" value="F:calcium ion binding"/>
    <property type="evidence" value="ECO:0007669"/>
    <property type="project" value="InterPro"/>
</dbReference>
<dbReference type="CDD" id="cd00054">
    <property type="entry name" value="EGF_CA"/>
    <property type="match status" value="3"/>
</dbReference>
<dbReference type="Proteomes" id="UP000085678">
    <property type="component" value="Unplaced"/>
</dbReference>
<organism evidence="10 11">
    <name type="scientific">Lingula anatina</name>
    <name type="common">Brachiopod</name>
    <name type="synonym">Lingula unguis</name>
    <dbReference type="NCBI Taxonomy" id="7574"/>
    <lineage>
        <taxon>Eukaryota</taxon>
        <taxon>Metazoa</taxon>
        <taxon>Spiralia</taxon>
        <taxon>Lophotrochozoa</taxon>
        <taxon>Brachiopoda</taxon>
        <taxon>Linguliformea</taxon>
        <taxon>Lingulata</taxon>
        <taxon>Lingulida</taxon>
        <taxon>Linguloidea</taxon>
        <taxon>Lingulidae</taxon>
        <taxon>Lingula</taxon>
    </lineage>
</organism>
<evidence type="ECO:0000256" key="2">
    <source>
        <dbReference type="ARBA" id="ARBA00022729"/>
    </source>
</evidence>
<keyword evidence="1 6" id="KW-0245">EGF-like domain</keyword>
<dbReference type="PROSITE" id="PS01186">
    <property type="entry name" value="EGF_2"/>
    <property type="match status" value="4"/>
</dbReference>
<dbReference type="InterPro" id="IPR001881">
    <property type="entry name" value="EGF-like_Ca-bd_dom"/>
</dbReference>
<feature type="domain" description="VWFC" evidence="9">
    <location>
        <begin position="700"/>
        <end position="758"/>
    </location>
</feature>
<dbReference type="SMART" id="SM00210">
    <property type="entry name" value="TSPN"/>
    <property type="match status" value="1"/>
</dbReference>
<feature type="signal peptide" evidence="7">
    <location>
        <begin position="1"/>
        <end position="21"/>
    </location>
</feature>
<evidence type="ECO:0000259" key="8">
    <source>
        <dbReference type="PROSITE" id="PS50026"/>
    </source>
</evidence>
<dbReference type="KEGG" id="lak:106177259"/>
<dbReference type="Pfam" id="PF12947">
    <property type="entry name" value="EGF_3"/>
    <property type="match status" value="2"/>
</dbReference>
<dbReference type="AlphaFoldDB" id="A0A1S3JZB6"/>
<dbReference type="Pfam" id="PF07645">
    <property type="entry name" value="EGF_CA"/>
    <property type="match status" value="3"/>
</dbReference>
<dbReference type="PANTHER" id="PTHR24042">
    <property type="entry name" value="NEL HOMOLOG"/>
    <property type="match status" value="1"/>
</dbReference>
<evidence type="ECO:0000256" key="4">
    <source>
        <dbReference type="ARBA" id="ARBA00023157"/>
    </source>
</evidence>
<feature type="chain" id="PRO_5010299140" evidence="7">
    <location>
        <begin position="22"/>
        <end position="897"/>
    </location>
</feature>
<keyword evidence="11" id="KW-0418">Kinase</keyword>
<dbReference type="SMART" id="SM00181">
    <property type="entry name" value="EGF"/>
    <property type="match status" value="6"/>
</dbReference>
<keyword evidence="4 6" id="KW-1015">Disulfide bond</keyword>
<evidence type="ECO:0000256" key="6">
    <source>
        <dbReference type="PROSITE-ProRule" id="PRU00076"/>
    </source>
</evidence>
<keyword evidence="10" id="KW-1185">Reference proteome</keyword>
<dbReference type="Gene3D" id="2.10.70.10">
    <property type="entry name" value="Complement Module, domain 1"/>
    <property type="match status" value="2"/>
</dbReference>
<dbReference type="InterPro" id="IPR048287">
    <property type="entry name" value="TSPN-like_N"/>
</dbReference>
<keyword evidence="2 7" id="KW-0732">Signal</keyword>
<sequence>MLPAIILFHCLCVFHIVTVFGSSSLTFLDHQVVDLLSNIDWMNNTDGPGLIPAQGFLSSPAYLFQDSHRSVQLDSIPLEKSLKPLVLQGNMEITILAVVKQKIGNVGSIVTLCSGQKRIFELQSSGRKGEIRLRYLHNNNTVHIETFPYQLADNKWHKVAIAVSSNEVTVRIDCINTFQRLIPTIDWTLNKDKLKVWIGQRRRKHAEFKGILQDVKIVSGPYGYLVQCPEADTACPTCGQFAKLEEMVQNLYNHIELLNAKLISTEKRLSALEACDCSKSCTFEGKKYEASAEWDVNCTTCQCQNGKVECRPLPCPATNCKHTVLQGCCPVCLKGCKFLNVSYDHNETTCPGKNKHYVCKNGIMKRNRHGKCPELDCPEENQVYVAKSCCKICKDSNYCKKGNNCHGNATCINLKTRYDCKCNAGFVGDGRHCEDVNECLKKGGQDGNHCDSDSTICANVPGSYVCQCKAGFTRVNEYNCIDINECDSGLHGCHDNAICKNSIGSHTCECLPGYSGDGYLCTPICSIPCGNNGTCVKPDQCQCRPGYGGHDCQQDLDECVLGIANCPSSSECVNLPGRYYCKCKEGYKTIHGHSKDGDFCQDLNECEGEGSGHTCHPNALCINTLGGYYCNCSENSVSKCNNSCLYKDVEYASGTMWKADDERCSMCSCKEGVVRCNIVDCDCNSNYVDRDCCPQCDVNYQCIDLDMGRNYTNGQRWFEGCEECECLHGEIDCWPVKCPPLPCQQARQSKEDCCPKCLDDKNSDNRVIQDPCADVGEVPLWNSVCTYNGLTYQHGDIFWLADDPCVSCECKAGQTCCSFNGSCNSGSTTEPENKSNMKGDISEKLLTDKDLVVQVGKEKRIKNSTISQEEGTDRRINGFFNLTSIMKNETATGIDEG</sequence>
<dbReference type="SMART" id="SM00214">
    <property type="entry name" value="VWC"/>
    <property type="match status" value="3"/>
</dbReference>
<dbReference type="RefSeq" id="XP_013415439.1">
    <property type="nucleotide sequence ID" value="XM_013559985.1"/>
</dbReference>
<evidence type="ECO:0000313" key="11">
    <source>
        <dbReference type="RefSeq" id="XP_013415439.1"/>
    </source>
</evidence>
<evidence type="ECO:0000313" key="10">
    <source>
        <dbReference type="Proteomes" id="UP000085678"/>
    </source>
</evidence>